<evidence type="ECO:0000313" key="2">
    <source>
        <dbReference type="EMBL" id="MFD1534001.1"/>
    </source>
</evidence>
<keyword evidence="1" id="KW-0472">Membrane</keyword>
<keyword evidence="1" id="KW-1133">Transmembrane helix</keyword>
<comment type="caution">
    <text evidence="2">The sequence shown here is derived from an EMBL/GenBank/DDBJ whole genome shotgun (WGS) entry which is preliminary data.</text>
</comment>
<evidence type="ECO:0000313" key="3">
    <source>
        <dbReference type="Proteomes" id="UP001597145"/>
    </source>
</evidence>
<organism evidence="2 3">
    <name type="scientific">Pseudonocardia aurantiaca</name>
    <dbReference type="NCBI Taxonomy" id="75290"/>
    <lineage>
        <taxon>Bacteria</taxon>
        <taxon>Bacillati</taxon>
        <taxon>Actinomycetota</taxon>
        <taxon>Actinomycetes</taxon>
        <taxon>Pseudonocardiales</taxon>
        <taxon>Pseudonocardiaceae</taxon>
        <taxon>Pseudonocardia</taxon>
    </lineage>
</organism>
<dbReference type="NCBIfam" id="TIGR02115">
    <property type="entry name" value="potass_kdpF"/>
    <property type="match status" value="1"/>
</dbReference>
<keyword evidence="3" id="KW-1185">Reference proteome</keyword>
<evidence type="ECO:0000256" key="1">
    <source>
        <dbReference type="SAM" id="Phobius"/>
    </source>
</evidence>
<reference evidence="3" key="1">
    <citation type="journal article" date="2019" name="Int. J. Syst. Evol. Microbiol.">
        <title>The Global Catalogue of Microorganisms (GCM) 10K type strain sequencing project: providing services to taxonomists for standard genome sequencing and annotation.</title>
        <authorList>
            <consortium name="The Broad Institute Genomics Platform"/>
            <consortium name="The Broad Institute Genome Sequencing Center for Infectious Disease"/>
            <person name="Wu L."/>
            <person name="Ma J."/>
        </authorList>
    </citation>
    <scope>NUCLEOTIDE SEQUENCE [LARGE SCALE GENOMIC DNA]</scope>
    <source>
        <strain evidence="3">JCM 12165</strain>
    </source>
</reference>
<dbReference type="RefSeq" id="WP_343983955.1">
    <property type="nucleotide sequence ID" value="NZ_BAAAJG010000016.1"/>
</dbReference>
<sequence>MIVGGLIALGLLVYLFVALLRPERF</sequence>
<accession>A0ABW4FVM0</accession>
<dbReference type="Proteomes" id="UP001597145">
    <property type="component" value="Unassembled WGS sequence"/>
</dbReference>
<gene>
    <name evidence="2" type="primary">kdpF</name>
    <name evidence="2" type="ORF">ACFSCY_31740</name>
</gene>
<protein>
    <submittedName>
        <fullName evidence="2">K(+)-transporting ATPase subunit F</fullName>
    </submittedName>
</protein>
<keyword evidence="1" id="KW-0812">Transmembrane</keyword>
<proteinExistence type="predicted"/>
<name>A0ABW4FVM0_9PSEU</name>
<dbReference type="InterPro" id="IPR011726">
    <property type="entry name" value="KdpF"/>
</dbReference>
<feature type="transmembrane region" description="Helical" evidence="1">
    <location>
        <begin position="6"/>
        <end position="22"/>
    </location>
</feature>
<dbReference type="Pfam" id="PF09604">
    <property type="entry name" value="Potass_KdpF"/>
    <property type="match status" value="1"/>
</dbReference>
<dbReference type="EMBL" id="JBHUCP010000027">
    <property type="protein sequence ID" value="MFD1534001.1"/>
    <property type="molecule type" value="Genomic_DNA"/>
</dbReference>